<feature type="chain" id="PRO_5005246631" description="Tetratricopeptide repeat protein" evidence="2">
    <location>
        <begin position="22"/>
        <end position="233"/>
    </location>
</feature>
<reference evidence="3 4" key="1">
    <citation type="submission" date="2014-11" db="EMBL/GenBank/DDBJ databases">
        <title>Genome of a novel goose pathogen.</title>
        <authorList>
            <person name="Hansen C.M."/>
            <person name="Hueffer K."/>
            <person name="Choi S.C."/>
        </authorList>
    </citation>
    <scope>NUCLEOTIDE SEQUENCE [LARGE SCALE GENOMIC DNA]</scope>
    <source>
        <strain evidence="3 4">KH1503</strain>
    </source>
</reference>
<dbReference type="EMBL" id="JTDO01000022">
    <property type="protein sequence ID" value="KLT72059.1"/>
    <property type="molecule type" value="Genomic_DNA"/>
</dbReference>
<protein>
    <recommendedName>
        <fullName evidence="5">Tetratricopeptide repeat protein</fullName>
    </recommendedName>
</protein>
<evidence type="ECO:0008006" key="5">
    <source>
        <dbReference type="Google" id="ProtNLM"/>
    </source>
</evidence>
<sequence>MKKTCLVSLSSIFLSACAVTAQPSAVAPDTGNPPPYIRETKPVPYPTVDTQSEIERLGIHVARMQQQIESLQQRIQQLERASSVPARTARPAARKDNRSNTSSVPARTNNTRDQDRYLQARQQYNQGRYTAAVNLLNDAEGGGNGSETDRLSMFLLMQSHYRLSNCESVINIGNRYANRFRSSPDAPDALYNVGLCQQRMQQRDIARDTLRKLIQTYPDSAAAKRAAVQLNQR</sequence>
<evidence type="ECO:0000256" key="2">
    <source>
        <dbReference type="SAM" id="SignalP"/>
    </source>
</evidence>
<keyword evidence="2" id="KW-0732">Signal</keyword>
<evidence type="ECO:0000313" key="4">
    <source>
        <dbReference type="Proteomes" id="UP000036027"/>
    </source>
</evidence>
<feature type="region of interest" description="Disordered" evidence="1">
    <location>
        <begin position="24"/>
        <end position="46"/>
    </location>
</feature>
<feature type="region of interest" description="Disordered" evidence="1">
    <location>
        <begin position="79"/>
        <end position="114"/>
    </location>
</feature>
<organism evidence="3 4">
    <name type="scientific">Neisseria arctica</name>
    <dbReference type="NCBI Taxonomy" id="1470200"/>
    <lineage>
        <taxon>Bacteria</taxon>
        <taxon>Pseudomonadati</taxon>
        <taxon>Pseudomonadota</taxon>
        <taxon>Betaproteobacteria</taxon>
        <taxon>Neisseriales</taxon>
        <taxon>Neisseriaceae</taxon>
        <taxon>Neisseria</taxon>
    </lineage>
</organism>
<dbReference type="PROSITE" id="PS51257">
    <property type="entry name" value="PROKAR_LIPOPROTEIN"/>
    <property type="match status" value="1"/>
</dbReference>
<dbReference type="Gene3D" id="1.25.40.10">
    <property type="entry name" value="Tetratricopeptide repeat domain"/>
    <property type="match status" value="1"/>
</dbReference>
<accession>A0A0J0YPL0</accession>
<feature type="signal peptide" evidence="2">
    <location>
        <begin position="1"/>
        <end position="21"/>
    </location>
</feature>
<keyword evidence="4" id="KW-1185">Reference proteome</keyword>
<dbReference type="Pfam" id="PF13174">
    <property type="entry name" value="TPR_6"/>
    <property type="match status" value="1"/>
</dbReference>
<feature type="compositionally biased region" description="Polar residues" evidence="1">
    <location>
        <begin position="99"/>
        <end position="109"/>
    </location>
</feature>
<evidence type="ECO:0000313" key="3">
    <source>
        <dbReference type="EMBL" id="KLT72059.1"/>
    </source>
</evidence>
<name>A0A0J0YPL0_9NEIS</name>
<comment type="caution">
    <text evidence="3">The sequence shown here is derived from an EMBL/GenBank/DDBJ whole genome shotgun (WGS) entry which is preliminary data.</text>
</comment>
<gene>
    <name evidence="3" type="ORF">PL75_10245</name>
</gene>
<dbReference type="PATRIC" id="fig|1470200.3.peg.1340"/>
<dbReference type="RefSeq" id="WP_047761842.1">
    <property type="nucleotide sequence ID" value="NZ_CP091510.1"/>
</dbReference>
<proteinExistence type="predicted"/>
<dbReference type="STRING" id="1470200.PL75_10245"/>
<dbReference type="InterPro" id="IPR011990">
    <property type="entry name" value="TPR-like_helical_dom_sf"/>
</dbReference>
<dbReference type="InterPro" id="IPR019734">
    <property type="entry name" value="TPR_rpt"/>
</dbReference>
<dbReference type="Proteomes" id="UP000036027">
    <property type="component" value="Unassembled WGS sequence"/>
</dbReference>
<dbReference type="SUPFAM" id="SSF48452">
    <property type="entry name" value="TPR-like"/>
    <property type="match status" value="1"/>
</dbReference>
<dbReference type="AlphaFoldDB" id="A0A0J0YPL0"/>
<evidence type="ECO:0000256" key="1">
    <source>
        <dbReference type="SAM" id="MobiDB-lite"/>
    </source>
</evidence>